<dbReference type="PANTHER" id="PTHR30105">
    <property type="entry name" value="UNCHARACTERIZED YIBQ-RELATED"/>
    <property type="match status" value="1"/>
</dbReference>
<sequence>MAIVIDDIGYKQSDRKLLELSGQLTYAVLPHTPLGYAYAKHASNNHRDVIIHLPMQANTHNELLGPGSFDSINVKTALSTNTVGGS</sequence>
<dbReference type="InterPro" id="IPR006837">
    <property type="entry name" value="Divergent_DAC"/>
</dbReference>
<dbReference type="EMBL" id="JAQOMS010000002">
    <property type="protein sequence ID" value="MDC2889470.1"/>
    <property type="molecule type" value="Genomic_DNA"/>
</dbReference>
<dbReference type="InterPro" id="IPR011330">
    <property type="entry name" value="Glyco_hydro/deAcase_b/a-brl"/>
</dbReference>
<keyword evidence="2" id="KW-1185">Reference proteome</keyword>
<dbReference type="RefSeq" id="WP_272180897.1">
    <property type="nucleotide sequence ID" value="NZ_JAQOMS010000002.1"/>
</dbReference>
<proteinExistence type="predicted"/>
<dbReference type="Proteomes" id="UP001528411">
    <property type="component" value="Unassembled WGS sequence"/>
</dbReference>
<dbReference type="PANTHER" id="PTHR30105:SF2">
    <property type="entry name" value="DIVERGENT POLYSACCHARIDE DEACETYLASE SUPERFAMILY"/>
    <property type="match status" value="1"/>
</dbReference>
<organism evidence="1 2">
    <name type="scientific">Psychrosphaera algicola</name>
    <dbReference type="NCBI Taxonomy" id="3023714"/>
    <lineage>
        <taxon>Bacteria</taxon>
        <taxon>Pseudomonadati</taxon>
        <taxon>Pseudomonadota</taxon>
        <taxon>Gammaproteobacteria</taxon>
        <taxon>Alteromonadales</taxon>
        <taxon>Pseudoalteromonadaceae</taxon>
        <taxon>Psychrosphaera</taxon>
    </lineage>
</organism>
<gene>
    <name evidence="1" type="ORF">PN838_12650</name>
</gene>
<accession>A0ABT5FD57</accession>
<protein>
    <submittedName>
        <fullName evidence="1">Divergent polysaccharide deacetylase family protein</fullName>
    </submittedName>
</protein>
<name>A0ABT5FD57_9GAMM</name>
<evidence type="ECO:0000313" key="2">
    <source>
        <dbReference type="Proteomes" id="UP001528411"/>
    </source>
</evidence>
<dbReference type="Pfam" id="PF04748">
    <property type="entry name" value="Polysacc_deac_2"/>
    <property type="match status" value="1"/>
</dbReference>
<reference evidence="1 2" key="1">
    <citation type="submission" date="2023-01" db="EMBL/GenBank/DDBJ databases">
        <title>Psychrosphaera sp. nov., isolated from marine algae.</title>
        <authorList>
            <person name="Bayburt H."/>
            <person name="Choi B.J."/>
            <person name="Kim J.M."/>
            <person name="Choi D.G."/>
            <person name="Jeon C.O."/>
        </authorList>
    </citation>
    <scope>NUCLEOTIDE SEQUENCE [LARGE SCALE GENOMIC DNA]</scope>
    <source>
        <strain evidence="1 2">G1-22</strain>
    </source>
</reference>
<evidence type="ECO:0000313" key="1">
    <source>
        <dbReference type="EMBL" id="MDC2889470.1"/>
    </source>
</evidence>
<dbReference type="SUPFAM" id="SSF88713">
    <property type="entry name" value="Glycoside hydrolase/deacetylase"/>
    <property type="match status" value="1"/>
</dbReference>
<dbReference type="Gene3D" id="3.20.20.370">
    <property type="entry name" value="Glycoside hydrolase/deacetylase"/>
    <property type="match status" value="1"/>
</dbReference>
<comment type="caution">
    <text evidence="1">The sequence shown here is derived from an EMBL/GenBank/DDBJ whole genome shotgun (WGS) entry which is preliminary data.</text>
</comment>